<feature type="chain" id="PRO_5046975272" evidence="8">
    <location>
        <begin position="21"/>
        <end position="379"/>
    </location>
</feature>
<keyword evidence="11" id="KW-1185">Reference proteome</keyword>
<dbReference type="PROSITE" id="PS00136">
    <property type="entry name" value="SUBTILASE_ASP"/>
    <property type="match status" value="1"/>
</dbReference>
<evidence type="ECO:0000313" key="10">
    <source>
        <dbReference type="EMBL" id="MBE1590208.1"/>
    </source>
</evidence>
<feature type="active site" description="Charge relay system" evidence="5">
    <location>
        <position position="93"/>
    </location>
</feature>
<gene>
    <name evidence="10" type="ORF">H4W80_008466</name>
</gene>
<evidence type="ECO:0000256" key="7">
    <source>
        <dbReference type="SAM" id="Phobius"/>
    </source>
</evidence>
<evidence type="ECO:0000259" key="9">
    <source>
        <dbReference type="Pfam" id="PF00082"/>
    </source>
</evidence>
<dbReference type="InterPro" id="IPR036852">
    <property type="entry name" value="Peptidase_S8/S53_dom_sf"/>
</dbReference>
<evidence type="ECO:0000313" key="11">
    <source>
        <dbReference type="Proteomes" id="UP000633509"/>
    </source>
</evidence>
<dbReference type="PROSITE" id="PS00137">
    <property type="entry name" value="SUBTILASE_HIS"/>
    <property type="match status" value="1"/>
</dbReference>
<evidence type="ECO:0000256" key="1">
    <source>
        <dbReference type="ARBA" id="ARBA00011073"/>
    </source>
</evidence>
<comment type="similarity">
    <text evidence="1 5 6">Belongs to the peptidase S8 family.</text>
</comment>
<dbReference type="InterPro" id="IPR023827">
    <property type="entry name" value="Peptidase_S8_Asp-AS"/>
</dbReference>
<keyword evidence="7" id="KW-1133">Transmembrane helix</keyword>
<dbReference type="Pfam" id="PF00082">
    <property type="entry name" value="Peptidase_S8"/>
    <property type="match status" value="1"/>
</dbReference>
<dbReference type="InterPro" id="IPR000209">
    <property type="entry name" value="Peptidase_S8/S53_dom"/>
</dbReference>
<evidence type="ECO:0000256" key="4">
    <source>
        <dbReference type="ARBA" id="ARBA00022825"/>
    </source>
</evidence>
<dbReference type="InterPro" id="IPR015500">
    <property type="entry name" value="Peptidase_S8_subtilisin-rel"/>
</dbReference>
<dbReference type="PANTHER" id="PTHR43806">
    <property type="entry name" value="PEPTIDASE S8"/>
    <property type="match status" value="1"/>
</dbReference>
<organism evidence="10 11">
    <name type="scientific">Nonomuraea angiospora</name>
    <dbReference type="NCBI Taxonomy" id="46172"/>
    <lineage>
        <taxon>Bacteria</taxon>
        <taxon>Bacillati</taxon>
        <taxon>Actinomycetota</taxon>
        <taxon>Actinomycetes</taxon>
        <taxon>Streptosporangiales</taxon>
        <taxon>Streptosporangiaceae</taxon>
        <taxon>Nonomuraea</taxon>
    </lineage>
</organism>
<feature type="domain" description="Peptidase S8/S53" evidence="9">
    <location>
        <begin position="55"/>
        <end position="286"/>
    </location>
</feature>
<proteinExistence type="inferred from homology"/>
<evidence type="ECO:0000256" key="8">
    <source>
        <dbReference type="SAM" id="SignalP"/>
    </source>
</evidence>
<dbReference type="PROSITE" id="PS00138">
    <property type="entry name" value="SUBTILASE_SER"/>
    <property type="match status" value="1"/>
</dbReference>
<dbReference type="GO" id="GO:0008233">
    <property type="term" value="F:peptidase activity"/>
    <property type="evidence" value="ECO:0007669"/>
    <property type="project" value="UniProtKB-KW"/>
</dbReference>
<feature type="signal peptide" evidence="8">
    <location>
        <begin position="1"/>
        <end position="20"/>
    </location>
</feature>
<keyword evidence="2 5" id="KW-0645">Protease</keyword>
<accession>A0ABR9MBB5</accession>
<keyword evidence="7" id="KW-0472">Membrane</keyword>
<keyword evidence="3 5" id="KW-0378">Hydrolase</keyword>
<dbReference type="EMBL" id="JADBEK010000001">
    <property type="protein sequence ID" value="MBE1590208.1"/>
    <property type="molecule type" value="Genomic_DNA"/>
</dbReference>
<dbReference type="PROSITE" id="PS51892">
    <property type="entry name" value="SUBTILASE"/>
    <property type="match status" value="1"/>
</dbReference>
<evidence type="ECO:0000256" key="3">
    <source>
        <dbReference type="ARBA" id="ARBA00022801"/>
    </source>
</evidence>
<sequence>MIGRALVASVLALQVPLAPAAVRDECRPPRGTMQVGESWAQKRLDPKRVWSLSTGAGVKVAIVDSGVDLQHPQIRLAGRADLTGTGYRDCVGHGTAVAGIIGAQYMQGVLFYGMAPGARLLSYKQTASERNGDPDLLVKAIKAAADEGAKVINVSVSTSDLPSLREVVQYALAKDAVIVAAAGNVTKEDGTPVPAYPAAYDGVLAVGAAGPNGILSNFSNVKTPVAVLGPGQGVTSTWPGRSYFKDLNGTSYAAPYVAGVAALVRARFPKLDQAQVRQRIIATADGATGSGKGAGMVNPMLALSAILPYEPADAPVVAPPPPSPLAADAVAKVPPVDHDAINLALIIAGSALGLALLLTAARVVIPMGRRRGWRPGRPE</sequence>
<keyword evidence="4 5" id="KW-0720">Serine protease</keyword>
<dbReference type="RefSeq" id="WP_192790108.1">
    <property type="nucleotide sequence ID" value="NZ_JADBEK010000001.1"/>
</dbReference>
<feature type="active site" description="Charge relay system" evidence="5">
    <location>
        <position position="251"/>
    </location>
</feature>
<feature type="transmembrane region" description="Helical" evidence="7">
    <location>
        <begin position="343"/>
        <end position="365"/>
    </location>
</feature>
<feature type="active site" description="Charge relay system" evidence="5">
    <location>
        <position position="64"/>
    </location>
</feature>
<evidence type="ECO:0000256" key="2">
    <source>
        <dbReference type="ARBA" id="ARBA00022670"/>
    </source>
</evidence>
<dbReference type="PRINTS" id="PR00723">
    <property type="entry name" value="SUBTILISIN"/>
</dbReference>
<name>A0ABR9MBB5_9ACTN</name>
<dbReference type="InterPro" id="IPR023828">
    <property type="entry name" value="Peptidase_S8_Ser-AS"/>
</dbReference>
<dbReference type="InterPro" id="IPR050131">
    <property type="entry name" value="Peptidase_S8_subtilisin-like"/>
</dbReference>
<dbReference type="GO" id="GO:0006508">
    <property type="term" value="P:proteolysis"/>
    <property type="evidence" value="ECO:0007669"/>
    <property type="project" value="UniProtKB-KW"/>
</dbReference>
<comment type="caution">
    <text evidence="10">The sequence shown here is derived from an EMBL/GenBank/DDBJ whole genome shotgun (WGS) entry which is preliminary data.</text>
</comment>
<keyword evidence="7" id="KW-0812">Transmembrane</keyword>
<protein>
    <submittedName>
        <fullName evidence="10">Type VII secretion-associated serine protease mycosin</fullName>
    </submittedName>
</protein>
<evidence type="ECO:0000256" key="5">
    <source>
        <dbReference type="PROSITE-ProRule" id="PRU01240"/>
    </source>
</evidence>
<dbReference type="Proteomes" id="UP000633509">
    <property type="component" value="Unassembled WGS sequence"/>
</dbReference>
<keyword evidence="8" id="KW-0732">Signal</keyword>
<evidence type="ECO:0000256" key="6">
    <source>
        <dbReference type="RuleBase" id="RU003355"/>
    </source>
</evidence>
<dbReference type="InterPro" id="IPR022398">
    <property type="entry name" value="Peptidase_S8_His-AS"/>
</dbReference>
<dbReference type="SUPFAM" id="SSF52743">
    <property type="entry name" value="Subtilisin-like"/>
    <property type="match status" value="1"/>
</dbReference>
<dbReference type="Gene3D" id="3.40.50.200">
    <property type="entry name" value="Peptidase S8/S53 domain"/>
    <property type="match status" value="1"/>
</dbReference>
<dbReference type="PANTHER" id="PTHR43806:SF11">
    <property type="entry name" value="CEREVISIN-RELATED"/>
    <property type="match status" value="1"/>
</dbReference>
<reference evidence="10 11" key="1">
    <citation type="submission" date="2020-10" db="EMBL/GenBank/DDBJ databases">
        <title>Sequencing the genomes of 1000 actinobacteria strains.</title>
        <authorList>
            <person name="Klenk H.-P."/>
        </authorList>
    </citation>
    <scope>NUCLEOTIDE SEQUENCE [LARGE SCALE GENOMIC DNA]</scope>
    <source>
        <strain evidence="10 11">DSM 43173</strain>
    </source>
</reference>